<sequence length="121" mass="13622">MNSDLIEFVEVSFGSVWSVELLLLLYRDPQRAWTSEGLIRELRSSEVLVARSVERLVAAGLVLAETDGTVRYGPASAQQNDLVAQLEEEYRKTPAAIRRLILQSPVEKLRTFADAFKLKKS</sequence>
<name>A0AAU8CVF7_9HYPH</name>
<evidence type="ECO:0000313" key="1">
    <source>
        <dbReference type="EMBL" id="XCG50532.1"/>
    </source>
</evidence>
<dbReference type="AlphaFoldDB" id="A0AAU8CVF7"/>
<dbReference type="RefSeq" id="WP_353641941.1">
    <property type="nucleotide sequence ID" value="NZ_CP159253.1"/>
</dbReference>
<proteinExistence type="predicted"/>
<organism evidence="1">
    <name type="scientific">Mesorhizobium sp. WSM2240</name>
    <dbReference type="NCBI Taxonomy" id="3228851"/>
    <lineage>
        <taxon>Bacteria</taxon>
        <taxon>Pseudomonadati</taxon>
        <taxon>Pseudomonadota</taxon>
        <taxon>Alphaproteobacteria</taxon>
        <taxon>Hyphomicrobiales</taxon>
        <taxon>Phyllobacteriaceae</taxon>
        <taxon>Mesorhizobium</taxon>
    </lineage>
</organism>
<gene>
    <name evidence="1" type="ORF">ABVK50_08690</name>
</gene>
<accession>A0AAU8CVF7</accession>
<reference evidence="1" key="1">
    <citation type="submission" date="2024-06" db="EMBL/GenBank/DDBJ databases">
        <title>Mesorhizobium karijinii sp. nov., a symbiont of the iconic Swainsona formosa from arid Australia.</title>
        <authorList>
            <person name="Hill Y.J."/>
            <person name="Watkin E.L.J."/>
            <person name="O'Hara G.W."/>
            <person name="Terpolilli J."/>
            <person name="Tye M.L."/>
            <person name="Kohlmeier M.G."/>
        </authorList>
    </citation>
    <scope>NUCLEOTIDE SEQUENCE</scope>
    <source>
        <strain evidence="1">WSM2240</strain>
    </source>
</reference>
<protein>
    <recommendedName>
        <fullName evidence="2">Transcriptional regulator</fullName>
    </recommendedName>
</protein>
<dbReference type="EMBL" id="CP159253">
    <property type="protein sequence ID" value="XCG50532.1"/>
    <property type="molecule type" value="Genomic_DNA"/>
</dbReference>
<evidence type="ECO:0008006" key="2">
    <source>
        <dbReference type="Google" id="ProtNLM"/>
    </source>
</evidence>